<dbReference type="AlphaFoldDB" id="A0A5S3Z9P2"/>
<keyword evidence="1" id="KW-1133">Transmembrane helix</keyword>
<evidence type="ECO:0000313" key="3">
    <source>
        <dbReference type="Proteomes" id="UP000305874"/>
    </source>
</evidence>
<feature type="transmembrane region" description="Helical" evidence="1">
    <location>
        <begin position="265"/>
        <end position="281"/>
    </location>
</feature>
<dbReference type="InterPro" id="IPR031347">
    <property type="entry name" value="AmpE"/>
</dbReference>
<dbReference type="InterPro" id="IPR052966">
    <property type="entry name" value="Beta-lactamase_Reg"/>
</dbReference>
<name>A0A5S3Z9P2_9GAMM</name>
<dbReference type="PANTHER" id="PTHR38684:SF1">
    <property type="entry name" value="PROTEIN AMPE"/>
    <property type="match status" value="1"/>
</dbReference>
<keyword evidence="1" id="KW-0472">Membrane</keyword>
<feature type="transmembrane region" description="Helical" evidence="1">
    <location>
        <begin position="141"/>
        <end position="165"/>
    </location>
</feature>
<dbReference type="Pfam" id="PF17113">
    <property type="entry name" value="AmpE"/>
    <property type="match status" value="1"/>
</dbReference>
<reference evidence="2 3" key="1">
    <citation type="submission" date="2017-12" db="EMBL/GenBank/DDBJ databases">
        <authorList>
            <person name="Paulsen S."/>
            <person name="Gram L.K."/>
        </authorList>
    </citation>
    <scope>NUCLEOTIDE SEQUENCE [LARGE SCALE GENOMIC DNA]</scope>
    <source>
        <strain evidence="2 3">S2897</strain>
    </source>
</reference>
<dbReference type="PANTHER" id="PTHR38684">
    <property type="entry name" value="PROTEIN AMPE"/>
    <property type="match status" value="1"/>
</dbReference>
<dbReference type="STRING" id="151081.TW72_02905"/>
<dbReference type="NCBIfam" id="NF008219">
    <property type="entry name" value="PRK10987.1"/>
    <property type="match status" value="1"/>
</dbReference>
<feature type="transmembrane region" description="Helical" evidence="1">
    <location>
        <begin position="45"/>
        <end position="66"/>
    </location>
</feature>
<dbReference type="RefSeq" id="WP_138547078.1">
    <property type="nucleotide sequence ID" value="NZ_PNCG01000001.1"/>
</dbReference>
<proteinExistence type="predicted"/>
<reference evidence="3" key="2">
    <citation type="submission" date="2019-06" db="EMBL/GenBank/DDBJ databases">
        <title>Co-occurence of chitin degradation, pigmentation and bioactivity in marine Pseudoalteromonas.</title>
        <authorList>
            <person name="Sonnenschein E.C."/>
            <person name="Bech P.K."/>
        </authorList>
    </citation>
    <scope>NUCLEOTIDE SEQUENCE [LARGE SCALE GENOMIC DNA]</scope>
    <source>
        <strain evidence="3">S2897</strain>
    </source>
</reference>
<dbReference type="UniPathway" id="UPA00148"/>
<dbReference type="Proteomes" id="UP000305874">
    <property type="component" value="Unassembled WGS sequence"/>
</dbReference>
<dbReference type="EMBL" id="PNCG01000001">
    <property type="protein sequence ID" value="TMP88918.1"/>
    <property type="molecule type" value="Genomic_DNA"/>
</dbReference>
<evidence type="ECO:0000256" key="1">
    <source>
        <dbReference type="SAM" id="Phobius"/>
    </source>
</evidence>
<gene>
    <name evidence="2" type="ORF">CWC05_00775</name>
</gene>
<organism evidence="2 3">
    <name type="scientific">Pseudoalteromonas ruthenica</name>
    <dbReference type="NCBI Taxonomy" id="151081"/>
    <lineage>
        <taxon>Bacteria</taxon>
        <taxon>Pseudomonadati</taxon>
        <taxon>Pseudomonadota</taxon>
        <taxon>Gammaproteobacteria</taxon>
        <taxon>Alteromonadales</taxon>
        <taxon>Pseudoalteromonadaceae</taxon>
        <taxon>Pseudoalteromonas</taxon>
    </lineage>
</organism>
<comment type="caution">
    <text evidence="2">The sequence shown here is derived from an EMBL/GenBank/DDBJ whole genome shotgun (WGS) entry which is preliminary data.</text>
</comment>
<dbReference type="GO" id="GO:0005886">
    <property type="term" value="C:plasma membrane"/>
    <property type="evidence" value="ECO:0007669"/>
    <property type="project" value="TreeGrafter"/>
</dbReference>
<protein>
    <submittedName>
        <fullName evidence="2">Regulatory signaling modulator protein AmpE</fullName>
    </submittedName>
</protein>
<dbReference type="GO" id="GO:0046677">
    <property type="term" value="P:response to antibiotic"/>
    <property type="evidence" value="ECO:0007669"/>
    <property type="project" value="TreeGrafter"/>
</dbReference>
<feature type="transmembrane region" description="Helical" evidence="1">
    <location>
        <begin position="73"/>
        <end position="94"/>
    </location>
</feature>
<sequence>MTLISILFALIAERLGARSARWQIATYAHWYGRKSAPLLSRLQQLHNGIGLLLWLLVPTLVIAVFVHASDFILWQLAVNTLVILICFGCAHMRANYKGYLNALTRDDGEAATLYALQMGQKRTENESDGETFAQTLAWVNFRFYCAVIFWFVVLGAPGAVFYALVRTCVDDSEQTSHPLSKQHTLLARVGHWLEWPAARIASLGYLVIGNFSKGTQCWLRHVLDFRVSNRQVITETALAAEQIELAHYGCTIEAQCMIRLVKRNVLFFLALIALLTLFGGLS</sequence>
<dbReference type="GO" id="GO:0009236">
    <property type="term" value="P:cobalamin biosynthetic process"/>
    <property type="evidence" value="ECO:0007669"/>
    <property type="project" value="UniProtKB-UniPathway"/>
</dbReference>
<keyword evidence="1" id="KW-0812">Transmembrane</keyword>
<accession>A0A5S3Z9P2</accession>
<evidence type="ECO:0000313" key="2">
    <source>
        <dbReference type="EMBL" id="TMP88918.1"/>
    </source>
</evidence>